<protein>
    <recommendedName>
        <fullName evidence="3">Clp protease</fullName>
    </recommendedName>
</protein>
<dbReference type="SUPFAM" id="SSF52096">
    <property type="entry name" value="ClpP/crotonase"/>
    <property type="match status" value="1"/>
</dbReference>
<dbReference type="RefSeq" id="WP_341366804.1">
    <property type="nucleotide sequence ID" value="NZ_CP150951.2"/>
</dbReference>
<dbReference type="Gene3D" id="3.90.226.10">
    <property type="entry name" value="2-enoyl-CoA Hydratase, Chain A, domain 1"/>
    <property type="match status" value="1"/>
</dbReference>
<sequence>MRHIWSLAMGLIVVATDLPAQKFGLAEGGVTGKFDLRGSVLIYNSDNAAVGGYPEIEMADVEELRGYLRSQPHIKTLELNSGGGSVWAGNEMARIVLDFGLNTRVEGECSSSCVNIFLAGQNREMARGSSIGFHQYGWTDEGIESYFKEWRDEENWRTPYDFASWLYQDTQHETAAHLEYMISRGVDPLFAIEAKKYRPAMWYPTRSELEDAGVLRD</sequence>
<proteinExistence type="predicted"/>
<dbReference type="InterPro" id="IPR029045">
    <property type="entry name" value="ClpP/crotonase-like_dom_sf"/>
</dbReference>
<reference evidence="2" key="1">
    <citation type="submission" date="2024-04" db="EMBL/GenBank/DDBJ databases">
        <title>Phylogenomic analyses of a clade within the roseobacter group suggest taxonomic reassignments of species of the genera Aestuariivita, Citreicella, Loktanella, Nautella, Pelagibaca, Ruegeria, Thalassobius, Thiobacimonas and Tropicibacter, and the proposal o.</title>
        <authorList>
            <person name="Jeon C.O."/>
        </authorList>
    </citation>
    <scope>NUCLEOTIDE SEQUENCE [LARGE SCALE GENOMIC DNA]</scope>
    <source>
        <strain evidence="2">BS5-3</strain>
    </source>
</reference>
<evidence type="ECO:0000313" key="2">
    <source>
        <dbReference type="Proteomes" id="UP001440612"/>
    </source>
</evidence>
<organism evidence="1 2">
    <name type="scientific">Yoonia phaeophyticola</name>
    <dbReference type="NCBI Taxonomy" id="3137369"/>
    <lineage>
        <taxon>Bacteria</taxon>
        <taxon>Pseudomonadati</taxon>
        <taxon>Pseudomonadota</taxon>
        <taxon>Alphaproteobacteria</taxon>
        <taxon>Rhodobacterales</taxon>
        <taxon>Paracoccaceae</taxon>
        <taxon>Yoonia</taxon>
    </lineage>
</organism>
<dbReference type="Proteomes" id="UP001440612">
    <property type="component" value="Chromosome"/>
</dbReference>
<keyword evidence="2" id="KW-1185">Reference proteome</keyword>
<gene>
    <name evidence="1" type="ORF">AABB29_17915</name>
</gene>
<accession>A0ABZ2V422</accession>
<dbReference type="EMBL" id="CP150951">
    <property type="protein sequence ID" value="WZC48691.1"/>
    <property type="molecule type" value="Genomic_DNA"/>
</dbReference>
<name>A0ABZ2V422_9RHOB</name>
<evidence type="ECO:0000313" key="1">
    <source>
        <dbReference type="EMBL" id="WZC48691.1"/>
    </source>
</evidence>
<evidence type="ECO:0008006" key="3">
    <source>
        <dbReference type="Google" id="ProtNLM"/>
    </source>
</evidence>